<dbReference type="HAMAP" id="MF_00011">
    <property type="entry name" value="Adenylosucc_synth"/>
    <property type="match status" value="1"/>
</dbReference>
<keyword evidence="7" id="KW-0963">Cytoplasm</keyword>
<dbReference type="AlphaFoldDB" id="A0A1T4ZZN2"/>
<dbReference type="RefSeq" id="WP_217699091.1">
    <property type="nucleotide sequence ID" value="NZ_FUYP01000002.1"/>
</dbReference>
<feature type="binding site" evidence="7">
    <location>
        <position position="224"/>
    </location>
    <ligand>
        <name>Mg(2+)</name>
        <dbReference type="ChEBI" id="CHEBI:18420"/>
    </ligand>
</feature>
<comment type="subcellular location">
    <subcellularLocation>
        <location evidence="7">Cytoplasm</location>
    </subcellularLocation>
</comment>
<evidence type="ECO:0000256" key="4">
    <source>
        <dbReference type="ARBA" id="ARBA00022755"/>
    </source>
</evidence>
<evidence type="ECO:0000256" key="7">
    <source>
        <dbReference type="HAMAP-Rule" id="MF_00011"/>
    </source>
</evidence>
<keyword evidence="1 7" id="KW-0436">Ligase</keyword>
<keyword evidence="5 7" id="KW-0460">Magnesium</keyword>
<feature type="binding site" description="in other chain" evidence="7">
    <location>
        <begin position="222"/>
        <end position="225"/>
    </location>
    <ligand>
        <name>IMP</name>
        <dbReference type="ChEBI" id="CHEBI:58053"/>
        <note>ligand shared between dimeric partners</note>
    </ligand>
</feature>
<proteinExistence type="inferred from homology"/>
<dbReference type="InterPro" id="IPR027417">
    <property type="entry name" value="P-loop_NTPase"/>
</dbReference>
<dbReference type="PANTHER" id="PTHR11846">
    <property type="entry name" value="ADENYLOSUCCINATE SYNTHETASE"/>
    <property type="match status" value="1"/>
</dbReference>
<dbReference type="InterPro" id="IPR042111">
    <property type="entry name" value="Adenylosuccinate_synth_dom3"/>
</dbReference>
<dbReference type="Gene3D" id="3.90.170.10">
    <property type="entry name" value="Adenylosuccinate Synthetase, subunit A, domain 3"/>
    <property type="match status" value="1"/>
</dbReference>
<evidence type="ECO:0000313" key="8">
    <source>
        <dbReference type="EMBL" id="SKB28055.1"/>
    </source>
</evidence>
<feature type="active site" description="Proton donor" evidence="7">
    <location>
        <position position="225"/>
    </location>
</feature>
<dbReference type="GO" id="GO:0004019">
    <property type="term" value="F:adenylosuccinate synthase activity"/>
    <property type="evidence" value="ECO:0007669"/>
    <property type="project" value="UniProtKB-UniRule"/>
</dbReference>
<comment type="similarity">
    <text evidence="7">Belongs to the adenylosuccinate synthetase family.</text>
</comment>
<feature type="binding site" description="in other chain" evidence="7">
    <location>
        <position position="452"/>
    </location>
    <ligand>
        <name>IMP</name>
        <dbReference type="ChEBI" id="CHEBI:58053"/>
        <note>ligand shared between dimeric partners</note>
    </ligand>
</feature>
<feature type="binding site" description="in other chain" evidence="7">
    <location>
        <position position="365"/>
    </location>
    <ligand>
        <name>IMP</name>
        <dbReference type="ChEBI" id="CHEBI:58053"/>
        <note>ligand shared between dimeric partners</note>
    </ligand>
</feature>
<comment type="subunit">
    <text evidence="7">Homodimer.</text>
</comment>
<sequence length="534" mass="58756">MVLVSGAICSGKSALVDQLREKHAATVVKTKDLILRKLPRTKIERKALQKAGEKLDKSDGGEWVAEALQREIEATSIEQTPKGLYVVDSVRIPGQINAIRTAYGADVFHIHVTADPAVLKQRYLDRARNEDAGVEYEALKKNKTERDIGQLAALADVVVDTDRCTAGAVLVRATALLDLYPRGGEKLVDVLIGGQYGSEGKGNIVGHIATEYDLLVRVGGPNAGHQVFAEPKPEKYYHLPSGTKRAPNARLLLGPGAVINPKKLLDELAEHSIDRDRLTIDAQAMIISDEDIEEEERLFGNISSTAQGVGVASARKLTGRSDYKSGEKLFLAKDCEDLKPFIGSARKVLADAFVNGHRILLEGTQGTSLSVHHGQYPHVTTRDTTVAGCLADAGIAPSNVRRVIMVCRTFPIRVGGPSGPMENEVDMEEIHVRSGIPLDPLKVAERTTTTNRPRRIAEFDWEQFKDSVQLNGPTDIALTFVDYFGIENREAFRFEQLTNETIRFVEEVERVAGRPVSLLSTNFGWRNVIDRRAW</sequence>
<protein>
    <recommendedName>
        <fullName evidence="7">Adenylosuccinate synthetase</fullName>
        <shortName evidence="7">AMPSase</shortName>
        <shortName evidence="7">AdSS</shortName>
        <ecNumber evidence="7">6.3.4.4</ecNumber>
    </recommendedName>
    <alternativeName>
        <fullName evidence="7">IMP--aspartate ligase</fullName>
    </alternativeName>
</protein>
<dbReference type="Gene3D" id="3.40.50.300">
    <property type="entry name" value="P-loop containing nucleotide triphosphate hydrolases"/>
    <property type="match status" value="1"/>
</dbReference>
<keyword evidence="2 7" id="KW-0479">Metal-binding</keyword>
<organism evidence="8 9">
    <name type="scientific">Sphingopyxis flava</name>
    <dbReference type="NCBI Taxonomy" id="1507287"/>
    <lineage>
        <taxon>Bacteria</taxon>
        <taxon>Pseudomonadati</taxon>
        <taxon>Pseudomonadota</taxon>
        <taxon>Alphaproteobacteria</taxon>
        <taxon>Sphingomonadales</taxon>
        <taxon>Sphingomonadaceae</taxon>
        <taxon>Sphingopyxis</taxon>
    </lineage>
</organism>
<comment type="catalytic activity">
    <reaction evidence="7">
        <text>IMP + L-aspartate + GTP = N(6)-(1,2-dicarboxyethyl)-AMP + GDP + phosphate + 2 H(+)</text>
        <dbReference type="Rhea" id="RHEA:15753"/>
        <dbReference type="ChEBI" id="CHEBI:15378"/>
        <dbReference type="ChEBI" id="CHEBI:29991"/>
        <dbReference type="ChEBI" id="CHEBI:37565"/>
        <dbReference type="ChEBI" id="CHEBI:43474"/>
        <dbReference type="ChEBI" id="CHEBI:57567"/>
        <dbReference type="ChEBI" id="CHEBI:58053"/>
        <dbReference type="ChEBI" id="CHEBI:58189"/>
        <dbReference type="EC" id="6.3.4.4"/>
    </reaction>
</comment>
<dbReference type="Proteomes" id="UP000190044">
    <property type="component" value="Unassembled WGS sequence"/>
</dbReference>
<dbReference type="Gene3D" id="1.10.300.10">
    <property type="entry name" value="Adenylosuccinate Synthetase, subunit A, domain 2"/>
    <property type="match status" value="1"/>
</dbReference>
<keyword evidence="4 7" id="KW-0658">Purine biosynthesis</keyword>
<dbReference type="GO" id="GO:0005737">
    <property type="term" value="C:cytoplasm"/>
    <property type="evidence" value="ECO:0007669"/>
    <property type="project" value="UniProtKB-SubCell"/>
</dbReference>
<comment type="function">
    <text evidence="7">Plays an important role in the de novo pathway of purine nucleotide biosynthesis. Catalyzes the first committed step in the biosynthesis of AMP from IMP.</text>
</comment>
<dbReference type="Gene3D" id="3.40.440.10">
    <property type="entry name" value="Adenylosuccinate Synthetase, subunit A, domain 1"/>
    <property type="match status" value="2"/>
</dbReference>
<feature type="binding site" description="in other chain" evidence="7">
    <location>
        <position position="380"/>
    </location>
    <ligand>
        <name>IMP</name>
        <dbReference type="ChEBI" id="CHEBI:58053"/>
        <note>ligand shared between dimeric partners</note>
    </ligand>
</feature>
<comment type="cofactor">
    <cofactor evidence="7">
        <name>Mg(2+)</name>
        <dbReference type="ChEBI" id="CHEBI:18420"/>
    </cofactor>
    <text evidence="7">Binds 1 Mg(2+) ion per subunit.</text>
</comment>
<feature type="binding site" evidence="7">
    <location>
        <position position="454"/>
    </location>
    <ligand>
        <name>GTP</name>
        <dbReference type="ChEBI" id="CHEBI:37565"/>
    </ligand>
</feature>
<dbReference type="GO" id="GO:0044208">
    <property type="term" value="P:'de novo' AMP biosynthetic process"/>
    <property type="evidence" value="ECO:0007669"/>
    <property type="project" value="UniProtKB-UniRule"/>
</dbReference>
<feature type="binding site" evidence="7">
    <location>
        <begin position="448"/>
        <end position="454"/>
    </location>
    <ligand>
        <name>substrate</name>
    </ligand>
</feature>
<dbReference type="GO" id="GO:0046040">
    <property type="term" value="P:IMP metabolic process"/>
    <property type="evidence" value="ECO:0007669"/>
    <property type="project" value="TreeGrafter"/>
</dbReference>
<dbReference type="Pfam" id="PF13671">
    <property type="entry name" value="AAA_33"/>
    <property type="match status" value="1"/>
</dbReference>
<dbReference type="EMBL" id="FUYP01000002">
    <property type="protein sequence ID" value="SKB28055.1"/>
    <property type="molecule type" value="Genomic_DNA"/>
</dbReference>
<comment type="pathway">
    <text evidence="7">Purine metabolism; AMP biosynthesis via de novo pathway; AMP from IMP: step 1/2.</text>
</comment>
<dbReference type="GO" id="GO:0005525">
    <property type="term" value="F:GTP binding"/>
    <property type="evidence" value="ECO:0007669"/>
    <property type="project" value="UniProtKB-UniRule"/>
</dbReference>
<feature type="binding site" evidence="7">
    <location>
        <begin position="224"/>
        <end position="226"/>
    </location>
    <ligand>
        <name>GTP</name>
        <dbReference type="ChEBI" id="CHEBI:37565"/>
    </ligand>
</feature>
<dbReference type="Pfam" id="PF00709">
    <property type="entry name" value="Adenylsucc_synt"/>
    <property type="match status" value="2"/>
</dbReference>
<evidence type="ECO:0000256" key="1">
    <source>
        <dbReference type="ARBA" id="ARBA00022598"/>
    </source>
</evidence>
<evidence type="ECO:0000256" key="3">
    <source>
        <dbReference type="ARBA" id="ARBA00022741"/>
    </source>
</evidence>
<feature type="binding site" description="in other chain" evidence="7">
    <location>
        <position position="305"/>
    </location>
    <ligand>
        <name>IMP</name>
        <dbReference type="ChEBI" id="CHEBI:58053"/>
        <note>ligand shared between dimeric partners</note>
    </ligand>
</feature>
<evidence type="ECO:0000313" key="9">
    <source>
        <dbReference type="Proteomes" id="UP000190044"/>
    </source>
</evidence>
<dbReference type="SUPFAM" id="SSF52540">
    <property type="entry name" value="P-loop containing nucleoside triphosphate hydrolases"/>
    <property type="match status" value="2"/>
</dbReference>
<dbReference type="EC" id="6.3.4.4" evidence="7"/>
<keyword evidence="6 7" id="KW-0342">GTP-binding</keyword>
<accession>A0A1T4ZZN2</accession>
<keyword evidence="9" id="KW-1185">Reference proteome</keyword>
<dbReference type="InterPro" id="IPR042110">
    <property type="entry name" value="Adenylosuccinate_synth_dom2"/>
</dbReference>
<evidence type="ECO:0000256" key="2">
    <source>
        <dbReference type="ARBA" id="ARBA00022723"/>
    </source>
</evidence>
<evidence type="ECO:0000256" key="5">
    <source>
        <dbReference type="ARBA" id="ARBA00022842"/>
    </source>
</evidence>
<dbReference type="InterPro" id="IPR042109">
    <property type="entry name" value="Adenylosuccinate_synth_dom1"/>
</dbReference>
<dbReference type="UniPathway" id="UPA00075">
    <property type="reaction ID" value="UER00335"/>
</dbReference>
<evidence type="ECO:0000256" key="6">
    <source>
        <dbReference type="ARBA" id="ARBA00023134"/>
    </source>
</evidence>
<reference evidence="9" key="1">
    <citation type="submission" date="2017-02" db="EMBL/GenBank/DDBJ databases">
        <authorList>
            <person name="Varghese N."/>
            <person name="Submissions S."/>
        </authorList>
    </citation>
    <scope>NUCLEOTIDE SEQUENCE [LARGE SCALE GENOMIC DNA]</scope>
    <source>
        <strain evidence="9">R11H</strain>
    </source>
</reference>
<dbReference type="InterPro" id="IPR001114">
    <property type="entry name" value="Adenylosuccinate_synthetase"/>
</dbReference>
<dbReference type="PANTHER" id="PTHR11846:SF0">
    <property type="entry name" value="ADENYLOSUCCINATE SYNTHETASE"/>
    <property type="match status" value="1"/>
</dbReference>
<feature type="binding site" evidence="7">
    <location>
        <begin position="480"/>
        <end position="482"/>
    </location>
    <ligand>
        <name>GTP</name>
        <dbReference type="ChEBI" id="CHEBI:37565"/>
    </ligand>
</feature>
<gene>
    <name evidence="7" type="primary">purA</name>
    <name evidence="8" type="ORF">SAMN06295937_10029</name>
</gene>
<keyword evidence="3 7" id="KW-0547">Nucleotide-binding</keyword>
<comment type="caution">
    <text evidence="7">Lacks conserved residue(s) required for the propagation of feature annotation.</text>
</comment>
<dbReference type="SMART" id="SM00788">
    <property type="entry name" value="Adenylsucc_synt"/>
    <property type="match status" value="1"/>
</dbReference>
<dbReference type="GO" id="GO:0000287">
    <property type="term" value="F:magnesium ion binding"/>
    <property type="evidence" value="ECO:0007669"/>
    <property type="project" value="UniProtKB-UniRule"/>
</dbReference>
<name>A0A1T4ZZN2_9SPHN</name>